<keyword evidence="4 6" id="KW-1133">Transmembrane helix</keyword>
<feature type="transmembrane region" description="Helical" evidence="6">
    <location>
        <begin position="77"/>
        <end position="95"/>
    </location>
</feature>
<protein>
    <submittedName>
        <fullName evidence="7">Sugar transporter ERD6-like 1</fullName>
    </submittedName>
</protein>
<accession>A0A0A9X9T0</accession>
<evidence type="ECO:0000256" key="5">
    <source>
        <dbReference type="ARBA" id="ARBA00023136"/>
    </source>
</evidence>
<organism evidence="7">
    <name type="scientific">Lygus hesperus</name>
    <name type="common">Western plant bug</name>
    <dbReference type="NCBI Taxonomy" id="30085"/>
    <lineage>
        <taxon>Eukaryota</taxon>
        <taxon>Metazoa</taxon>
        <taxon>Ecdysozoa</taxon>
        <taxon>Arthropoda</taxon>
        <taxon>Hexapoda</taxon>
        <taxon>Insecta</taxon>
        <taxon>Pterygota</taxon>
        <taxon>Neoptera</taxon>
        <taxon>Paraneoptera</taxon>
        <taxon>Hemiptera</taxon>
        <taxon>Heteroptera</taxon>
        <taxon>Panheteroptera</taxon>
        <taxon>Cimicomorpha</taxon>
        <taxon>Miridae</taxon>
        <taxon>Mirini</taxon>
        <taxon>Lygus</taxon>
    </lineage>
</organism>
<evidence type="ECO:0000256" key="4">
    <source>
        <dbReference type="ARBA" id="ARBA00022989"/>
    </source>
</evidence>
<evidence type="ECO:0000256" key="3">
    <source>
        <dbReference type="ARBA" id="ARBA00022692"/>
    </source>
</evidence>
<keyword evidence="7" id="KW-0762">Sugar transport</keyword>
<sequence>YNRSESFRIVTMVCLCSFAISYGLGYGTITPLVALELTPVPSRCSMMAIGVVIDSVLSICVMVSHQPIDVVLGPTNYIIPAVANALGILFVWKVVPETTHKSLKDIQRIQDRI</sequence>
<evidence type="ECO:0000256" key="6">
    <source>
        <dbReference type="SAM" id="Phobius"/>
    </source>
</evidence>
<dbReference type="SUPFAM" id="SSF103473">
    <property type="entry name" value="MFS general substrate transporter"/>
    <property type="match status" value="1"/>
</dbReference>
<dbReference type="GO" id="GO:0016020">
    <property type="term" value="C:membrane"/>
    <property type="evidence" value="ECO:0007669"/>
    <property type="project" value="UniProtKB-SubCell"/>
</dbReference>
<dbReference type="InterPro" id="IPR045263">
    <property type="entry name" value="GLUT"/>
</dbReference>
<keyword evidence="5 6" id="KW-0472">Membrane</keyword>
<dbReference type="GO" id="GO:0015149">
    <property type="term" value="F:hexose transmembrane transporter activity"/>
    <property type="evidence" value="ECO:0007669"/>
    <property type="project" value="TreeGrafter"/>
</dbReference>
<evidence type="ECO:0000256" key="1">
    <source>
        <dbReference type="ARBA" id="ARBA00004370"/>
    </source>
</evidence>
<dbReference type="PANTHER" id="PTHR23503">
    <property type="entry name" value="SOLUTE CARRIER FAMILY 2"/>
    <property type="match status" value="1"/>
</dbReference>
<keyword evidence="2" id="KW-0813">Transport</keyword>
<feature type="transmembrane region" description="Helical" evidence="6">
    <location>
        <begin position="46"/>
        <end position="65"/>
    </location>
</feature>
<gene>
    <name evidence="7" type="primary">SUGTL4</name>
    <name evidence="7" type="ORF">CM83_105504</name>
</gene>
<reference evidence="7" key="1">
    <citation type="journal article" date="2014" name="PLoS ONE">
        <title>Transcriptome-Based Identification of ABC Transporters in the Western Tarnished Plant Bug Lygus hesperus.</title>
        <authorList>
            <person name="Hull J.J."/>
            <person name="Chaney K."/>
            <person name="Geib S.M."/>
            <person name="Fabrick J.A."/>
            <person name="Brent C.S."/>
            <person name="Walsh D."/>
            <person name="Lavine L.C."/>
        </authorList>
    </citation>
    <scope>NUCLEOTIDE SEQUENCE</scope>
</reference>
<name>A0A0A9X9T0_LYGHE</name>
<keyword evidence="3 6" id="KW-0812">Transmembrane</keyword>
<dbReference type="InterPro" id="IPR036259">
    <property type="entry name" value="MFS_trans_sf"/>
</dbReference>
<dbReference type="EMBL" id="GBHO01027203">
    <property type="protein sequence ID" value="JAG16401.1"/>
    <property type="molecule type" value="Transcribed_RNA"/>
</dbReference>
<evidence type="ECO:0000256" key="2">
    <source>
        <dbReference type="ARBA" id="ARBA00022448"/>
    </source>
</evidence>
<proteinExistence type="predicted"/>
<dbReference type="PANTHER" id="PTHR23503:SF8">
    <property type="entry name" value="FACILITATED GLUCOSE TRANSPORTER PROTEIN 1"/>
    <property type="match status" value="1"/>
</dbReference>
<dbReference type="Pfam" id="PF00083">
    <property type="entry name" value="Sugar_tr"/>
    <property type="match status" value="1"/>
</dbReference>
<feature type="transmembrane region" description="Helical" evidence="6">
    <location>
        <begin position="6"/>
        <end position="34"/>
    </location>
</feature>
<dbReference type="InterPro" id="IPR005828">
    <property type="entry name" value="MFS_sugar_transport-like"/>
</dbReference>
<dbReference type="Gene3D" id="1.20.1250.20">
    <property type="entry name" value="MFS general substrate transporter like domains"/>
    <property type="match status" value="1"/>
</dbReference>
<feature type="non-terminal residue" evidence="7">
    <location>
        <position position="1"/>
    </location>
</feature>
<evidence type="ECO:0000313" key="7">
    <source>
        <dbReference type="EMBL" id="JAG16401.1"/>
    </source>
</evidence>
<comment type="subcellular location">
    <subcellularLocation>
        <location evidence="1">Membrane</location>
    </subcellularLocation>
</comment>
<dbReference type="AlphaFoldDB" id="A0A0A9X9T0"/>
<reference evidence="7" key="2">
    <citation type="submission" date="2014-07" db="EMBL/GenBank/DDBJ databases">
        <authorList>
            <person name="Hull J."/>
        </authorList>
    </citation>
    <scope>NUCLEOTIDE SEQUENCE</scope>
</reference>